<feature type="compositionally biased region" description="Low complexity" evidence="5">
    <location>
        <begin position="296"/>
        <end position="308"/>
    </location>
</feature>
<keyword evidence="1" id="KW-0479">Metal-binding</keyword>
<dbReference type="AlphaFoldDB" id="A0A1L9PCU9"/>
<feature type="compositionally biased region" description="Polar residues" evidence="5">
    <location>
        <begin position="354"/>
        <end position="369"/>
    </location>
</feature>
<evidence type="ECO:0000313" key="8">
    <source>
        <dbReference type="Proteomes" id="UP000184073"/>
    </source>
</evidence>
<feature type="region of interest" description="Disordered" evidence="5">
    <location>
        <begin position="1"/>
        <end position="181"/>
    </location>
</feature>
<feature type="domain" description="PHD-type" evidence="6">
    <location>
        <begin position="454"/>
        <end position="503"/>
    </location>
</feature>
<dbReference type="GO" id="GO:0032221">
    <property type="term" value="C:Rpd3S complex"/>
    <property type="evidence" value="ECO:0007669"/>
    <property type="project" value="TreeGrafter"/>
</dbReference>
<dbReference type="InterPro" id="IPR001965">
    <property type="entry name" value="Znf_PHD"/>
</dbReference>
<feature type="compositionally biased region" description="Basic and acidic residues" evidence="5">
    <location>
        <begin position="149"/>
        <end position="164"/>
    </location>
</feature>
<dbReference type="CDD" id="cd15535">
    <property type="entry name" value="PHD1_Rco1"/>
    <property type="match status" value="1"/>
</dbReference>
<dbReference type="InterPro" id="IPR013083">
    <property type="entry name" value="Znf_RING/FYVE/PHD"/>
</dbReference>
<sequence>MARNLRSSSHARSNDSRPSTPAQNTANMASSFTDSTRPRKQRRTGRTSRVATDPLRDTPVSSQSQPDPPEEAQTNGVNGTGLPGQNGDWAEPELRAPVPSYDDTPWSAVSSSANPVLGTMRPLGTMPSAADLRKVGLGPSKPGTPSIAARKELQPEVDGEKNDDIQTPLTPEEQAPEAVPQKPTIEEDLAAFAILPVPNPGDADIDTLKDAVQSAIRLASDADNRPVIKGLLRMWEKCGNDPYALDILDGVCQETPDSPQRSMFQKVMQGAWSELETQDVTGNGIATLPAPRRARSGSSESTLSSAKSLDAETYAPAVTSTASAGQTKKGKQAKNTKQKKNVPERRSVLASGARQRQTASENPELSTEAVQAKRTRLRKSIPKIVAPESGLRSSLAKNPRSNLSSPGPVAKGIDDSTDDAATRSQRSESVSSSDAGDNRRLTPSLSDDEPAENNDFCRNCNRSGRLLCCDGCVLSFHFSCLTPPLDPANPPDGDWFCPKCSVSQSMNSLLGGMEKVTDRDFALPSRIRDFFAGVRTNDEGKYEEVASLPRLNPRAARGSRTGRYDDPFLLRTVDAKGNLIFCVKCGRTTNGCRPIIQCDYCPCAFHMDCVDPPLAVPPTQRPGSDRLHHTWMCPNHAIHDMKYTATDEEGHETIKRIRRPKNPRYVDIEILPDDDEDENLEDYETEGVTYRVSEKGVKLDFIERVKRENENYAAKKEAANRYFEYAKASFDNLTSKATAFYASQKPAVPEEDITTSILNSRTVAEREAAANLISFAQSNKVAWRNEEDGRISLLIDQLKANEPKNLPAPNDEISSLRALQKLIEQRISVLNPQRDTATEDARSPEIQPTSTEQTAASPQ</sequence>
<dbReference type="InterPro" id="IPR052819">
    <property type="entry name" value="Chromatin_regulatory_protein"/>
</dbReference>
<proteinExistence type="predicted"/>
<feature type="compositionally biased region" description="Basic residues" evidence="5">
    <location>
        <begin position="328"/>
        <end position="340"/>
    </location>
</feature>
<dbReference type="PANTHER" id="PTHR47636">
    <property type="entry name" value="TRANSCRIPTIONAL REGULATORY PROTEIN RCO1"/>
    <property type="match status" value="1"/>
</dbReference>
<evidence type="ECO:0000256" key="4">
    <source>
        <dbReference type="PROSITE-ProRule" id="PRU00146"/>
    </source>
</evidence>
<dbReference type="FunFam" id="3.30.40.10:FF:000748">
    <property type="entry name" value="PHD finger domain protein, putative"/>
    <property type="match status" value="1"/>
</dbReference>
<dbReference type="VEuPathDB" id="FungiDB:ASPVEDRAFT_125995"/>
<dbReference type="SMART" id="SM00249">
    <property type="entry name" value="PHD"/>
    <property type="match status" value="2"/>
</dbReference>
<dbReference type="OrthoDB" id="5876363at2759"/>
<organism evidence="7 8">
    <name type="scientific">Aspergillus versicolor CBS 583.65</name>
    <dbReference type="NCBI Taxonomy" id="1036611"/>
    <lineage>
        <taxon>Eukaryota</taxon>
        <taxon>Fungi</taxon>
        <taxon>Dikarya</taxon>
        <taxon>Ascomycota</taxon>
        <taxon>Pezizomycotina</taxon>
        <taxon>Eurotiomycetes</taxon>
        <taxon>Eurotiomycetidae</taxon>
        <taxon>Eurotiales</taxon>
        <taxon>Aspergillaceae</taxon>
        <taxon>Aspergillus</taxon>
        <taxon>Aspergillus subgen. Nidulantes</taxon>
    </lineage>
</organism>
<dbReference type="Proteomes" id="UP000184073">
    <property type="component" value="Unassembled WGS sequence"/>
</dbReference>
<evidence type="ECO:0000256" key="1">
    <source>
        <dbReference type="ARBA" id="ARBA00022723"/>
    </source>
</evidence>
<dbReference type="RefSeq" id="XP_040665113.1">
    <property type="nucleotide sequence ID" value="XM_040806319.1"/>
</dbReference>
<feature type="region of interest" description="Disordered" evidence="5">
    <location>
        <begin position="831"/>
        <end position="859"/>
    </location>
</feature>
<dbReference type="InterPro" id="IPR011011">
    <property type="entry name" value="Znf_FYVE_PHD"/>
</dbReference>
<dbReference type="InterPro" id="IPR019786">
    <property type="entry name" value="Zinc_finger_PHD-type_CS"/>
</dbReference>
<protein>
    <recommendedName>
        <fullName evidence="6">PHD-type domain-containing protein</fullName>
    </recommendedName>
</protein>
<evidence type="ECO:0000256" key="2">
    <source>
        <dbReference type="ARBA" id="ARBA00022771"/>
    </source>
</evidence>
<keyword evidence="8" id="KW-1185">Reference proteome</keyword>
<name>A0A1L9PCU9_ASPVE</name>
<dbReference type="GO" id="GO:0008270">
    <property type="term" value="F:zinc ion binding"/>
    <property type="evidence" value="ECO:0007669"/>
    <property type="project" value="UniProtKB-KW"/>
</dbReference>
<evidence type="ECO:0000256" key="5">
    <source>
        <dbReference type="SAM" id="MobiDB-lite"/>
    </source>
</evidence>
<dbReference type="STRING" id="1036611.A0A1L9PCU9"/>
<evidence type="ECO:0000313" key="7">
    <source>
        <dbReference type="EMBL" id="OJI99350.1"/>
    </source>
</evidence>
<evidence type="ECO:0000259" key="6">
    <source>
        <dbReference type="PROSITE" id="PS50016"/>
    </source>
</evidence>
<dbReference type="Gene3D" id="3.30.40.10">
    <property type="entry name" value="Zinc/RING finger domain, C3HC4 (zinc finger)"/>
    <property type="match status" value="2"/>
</dbReference>
<dbReference type="CDD" id="cd15534">
    <property type="entry name" value="PHD2_PHF12_Rco1"/>
    <property type="match status" value="1"/>
</dbReference>
<keyword evidence="2 4" id="KW-0863">Zinc-finger</keyword>
<dbReference type="Pfam" id="PF00628">
    <property type="entry name" value="PHD"/>
    <property type="match status" value="2"/>
</dbReference>
<evidence type="ECO:0000256" key="3">
    <source>
        <dbReference type="ARBA" id="ARBA00022833"/>
    </source>
</evidence>
<dbReference type="PANTHER" id="PTHR47636:SF1">
    <property type="entry name" value="TRANSCRIPTIONAL REGULATORY PROTEIN RCO1"/>
    <property type="match status" value="1"/>
</dbReference>
<feature type="compositionally biased region" description="Polar residues" evidence="5">
    <location>
        <begin position="1"/>
        <end position="35"/>
    </location>
</feature>
<dbReference type="GeneID" id="63721830"/>
<feature type="region of interest" description="Disordered" evidence="5">
    <location>
        <begin position="282"/>
        <end position="453"/>
    </location>
</feature>
<reference evidence="8" key="1">
    <citation type="journal article" date="2017" name="Genome Biol.">
        <title>Comparative genomics reveals high biological diversity and specific adaptations in the industrially and medically important fungal genus Aspergillus.</title>
        <authorList>
            <person name="de Vries R.P."/>
            <person name="Riley R."/>
            <person name="Wiebenga A."/>
            <person name="Aguilar-Osorio G."/>
            <person name="Amillis S."/>
            <person name="Uchima C.A."/>
            <person name="Anderluh G."/>
            <person name="Asadollahi M."/>
            <person name="Askin M."/>
            <person name="Barry K."/>
            <person name="Battaglia E."/>
            <person name="Bayram O."/>
            <person name="Benocci T."/>
            <person name="Braus-Stromeyer S.A."/>
            <person name="Caldana C."/>
            <person name="Canovas D."/>
            <person name="Cerqueira G.C."/>
            <person name="Chen F."/>
            <person name="Chen W."/>
            <person name="Choi C."/>
            <person name="Clum A."/>
            <person name="Dos Santos R.A."/>
            <person name="Damasio A.R."/>
            <person name="Diallinas G."/>
            <person name="Emri T."/>
            <person name="Fekete E."/>
            <person name="Flipphi M."/>
            <person name="Freyberg S."/>
            <person name="Gallo A."/>
            <person name="Gournas C."/>
            <person name="Habgood R."/>
            <person name="Hainaut M."/>
            <person name="Harispe M.L."/>
            <person name="Henrissat B."/>
            <person name="Hilden K.S."/>
            <person name="Hope R."/>
            <person name="Hossain A."/>
            <person name="Karabika E."/>
            <person name="Karaffa L."/>
            <person name="Karanyi Z."/>
            <person name="Krasevec N."/>
            <person name="Kuo A."/>
            <person name="Kusch H."/>
            <person name="LaButti K."/>
            <person name="Lagendijk E.L."/>
            <person name="Lapidus A."/>
            <person name="Levasseur A."/>
            <person name="Lindquist E."/>
            <person name="Lipzen A."/>
            <person name="Logrieco A.F."/>
            <person name="MacCabe A."/>
            <person name="Maekelae M.R."/>
            <person name="Malavazi I."/>
            <person name="Melin P."/>
            <person name="Meyer V."/>
            <person name="Mielnichuk N."/>
            <person name="Miskei M."/>
            <person name="Molnar A.P."/>
            <person name="Mule G."/>
            <person name="Ngan C.Y."/>
            <person name="Orejas M."/>
            <person name="Orosz E."/>
            <person name="Ouedraogo J.P."/>
            <person name="Overkamp K.M."/>
            <person name="Park H.-S."/>
            <person name="Perrone G."/>
            <person name="Piumi F."/>
            <person name="Punt P.J."/>
            <person name="Ram A.F."/>
            <person name="Ramon A."/>
            <person name="Rauscher S."/>
            <person name="Record E."/>
            <person name="Riano-Pachon D.M."/>
            <person name="Robert V."/>
            <person name="Roehrig J."/>
            <person name="Ruller R."/>
            <person name="Salamov A."/>
            <person name="Salih N.S."/>
            <person name="Samson R.A."/>
            <person name="Sandor E."/>
            <person name="Sanguinetti M."/>
            <person name="Schuetze T."/>
            <person name="Sepcic K."/>
            <person name="Shelest E."/>
            <person name="Sherlock G."/>
            <person name="Sophianopoulou V."/>
            <person name="Squina F.M."/>
            <person name="Sun H."/>
            <person name="Susca A."/>
            <person name="Todd R.B."/>
            <person name="Tsang A."/>
            <person name="Unkles S.E."/>
            <person name="van de Wiele N."/>
            <person name="van Rossen-Uffink D."/>
            <person name="Oliveira J.V."/>
            <person name="Vesth T.C."/>
            <person name="Visser J."/>
            <person name="Yu J.-H."/>
            <person name="Zhou M."/>
            <person name="Andersen M.R."/>
            <person name="Archer D.B."/>
            <person name="Baker S.E."/>
            <person name="Benoit I."/>
            <person name="Brakhage A.A."/>
            <person name="Braus G.H."/>
            <person name="Fischer R."/>
            <person name="Frisvad J.C."/>
            <person name="Goldman G.H."/>
            <person name="Houbraken J."/>
            <person name="Oakley B."/>
            <person name="Pocsi I."/>
            <person name="Scazzocchio C."/>
            <person name="Seiboth B."/>
            <person name="vanKuyk P.A."/>
            <person name="Wortman J."/>
            <person name="Dyer P.S."/>
            <person name="Grigoriev I.V."/>
        </authorList>
    </citation>
    <scope>NUCLEOTIDE SEQUENCE [LARGE SCALE GENOMIC DNA]</scope>
    <source>
        <strain evidence="8">CBS 583.65</strain>
    </source>
</reference>
<dbReference type="PROSITE" id="PS01359">
    <property type="entry name" value="ZF_PHD_1"/>
    <property type="match status" value="1"/>
</dbReference>
<dbReference type="GO" id="GO:0006357">
    <property type="term" value="P:regulation of transcription by RNA polymerase II"/>
    <property type="evidence" value="ECO:0007669"/>
    <property type="project" value="TreeGrafter"/>
</dbReference>
<dbReference type="SUPFAM" id="SSF57903">
    <property type="entry name" value="FYVE/PHD zinc finger"/>
    <property type="match status" value="2"/>
</dbReference>
<dbReference type="PROSITE" id="PS50016">
    <property type="entry name" value="ZF_PHD_2"/>
    <property type="match status" value="1"/>
</dbReference>
<dbReference type="InterPro" id="IPR019787">
    <property type="entry name" value="Znf_PHD-finger"/>
</dbReference>
<keyword evidence="3" id="KW-0862">Zinc</keyword>
<feature type="compositionally biased region" description="Polar residues" evidence="5">
    <location>
        <begin position="846"/>
        <end position="859"/>
    </location>
</feature>
<gene>
    <name evidence="7" type="ORF">ASPVEDRAFT_125995</name>
</gene>
<accession>A0A1L9PCU9</accession>
<dbReference type="EMBL" id="KV878126">
    <property type="protein sequence ID" value="OJI99350.1"/>
    <property type="molecule type" value="Genomic_DNA"/>
</dbReference>
<feature type="compositionally biased region" description="Polar residues" evidence="5">
    <location>
        <begin position="391"/>
        <end position="405"/>
    </location>
</feature>